<comment type="subcellular location">
    <subcellularLocation>
        <location evidence="1">Membrane</location>
    </subcellularLocation>
</comment>
<dbReference type="Ensembl" id="ENSEEET00000035214.2">
    <property type="protein sequence ID" value="ENSEEEP00000034807.2"/>
    <property type="gene ID" value="ENSEEEG00000016559.2"/>
</dbReference>
<dbReference type="GeneTree" id="ENSGT00950000182957"/>
<reference evidence="8" key="2">
    <citation type="journal article" date="2017" name="Sci. Adv.">
        <title>A tail of two voltages: Proteomic comparison of the three electric organs of the electric eel.</title>
        <authorList>
            <person name="Traeger L.L."/>
            <person name="Sabat G."/>
            <person name="Barrett-Wilt G.A."/>
            <person name="Wells G.B."/>
            <person name="Sussman M.R."/>
        </authorList>
    </citation>
    <scope>NUCLEOTIDE SEQUENCE [LARGE SCALE GENOMIC DNA]</scope>
</reference>
<dbReference type="PANTHER" id="PTHR23412">
    <property type="entry name" value="STEREOCILIN RELATED"/>
    <property type="match status" value="1"/>
</dbReference>
<keyword evidence="3" id="KW-0732">Signal</keyword>
<dbReference type="GO" id="GO:0009986">
    <property type="term" value="C:cell surface"/>
    <property type="evidence" value="ECO:0007669"/>
    <property type="project" value="TreeGrafter"/>
</dbReference>
<reference evidence="7" key="5">
    <citation type="submission" date="2025-09" db="UniProtKB">
        <authorList>
            <consortium name="Ensembl"/>
        </authorList>
    </citation>
    <scope>IDENTIFICATION</scope>
</reference>
<accession>A0A4W4GE12</accession>
<evidence type="ECO:0000256" key="2">
    <source>
        <dbReference type="ARBA" id="ARBA00011016"/>
    </source>
</evidence>
<reference evidence="7" key="3">
    <citation type="submission" date="2020-05" db="EMBL/GenBank/DDBJ databases">
        <title>Electrophorus electricus (electric eel) genome, fEleEle1, primary haplotype.</title>
        <authorList>
            <person name="Myers G."/>
            <person name="Meyer A."/>
            <person name="Fedrigo O."/>
            <person name="Formenti G."/>
            <person name="Rhie A."/>
            <person name="Tracey A."/>
            <person name="Sims Y."/>
            <person name="Jarvis E.D."/>
        </authorList>
    </citation>
    <scope>NUCLEOTIDE SEQUENCE [LARGE SCALE GENOMIC DNA]</scope>
</reference>
<evidence type="ECO:0000256" key="5">
    <source>
        <dbReference type="ARBA" id="ARBA00023136"/>
    </source>
</evidence>
<organism evidence="7 8">
    <name type="scientific">Electrophorus electricus</name>
    <name type="common">Electric eel</name>
    <name type="synonym">Gymnotus electricus</name>
    <dbReference type="NCBI Taxonomy" id="8005"/>
    <lineage>
        <taxon>Eukaryota</taxon>
        <taxon>Metazoa</taxon>
        <taxon>Chordata</taxon>
        <taxon>Craniata</taxon>
        <taxon>Vertebrata</taxon>
        <taxon>Euteleostomi</taxon>
        <taxon>Actinopterygii</taxon>
        <taxon>Neopterygii</taxon>
        <taxon>Teleostei</taxon>
        <taxon>Ostariophysi</taxon>
        <taxon>Gymnotiformes</taxon>
        <taxon>Gymnotoidei</taxon>
        <taxon>Gymnotidae</taxon>
        <taxon>Electrophorus</taxon>
    </lineage>
</organism>
<keyword evidence="5" id="KW-0472">Membrane</keyword>
<dbReference type="GO" id="GO:0007160">
    <property type="term" value="P:cell-matrix adhesion"/>
    <property type="evidence" value="ECO:0007669"/>
    <property type="project" value="TreeGrafter"/>
</dbReference>
<dbReference type="InterPro" id="IPR026664">
    <property type="entry name" value="Stereocilin-rel"/>
</dbReference>
<sequence>MSSIPSSQLLTLSQNPTFVNNILKAPEVLQEKFVQKIISIDETEAVVNVPNELATYIPRVLLASLNTVKISVVNQKNWNQGQAVVLFGPVASATSNLILQGFTSTSAQALPVQKVIQLVHACRLRPGRSKVPLQESQLTSMYTYVKNDTSLTFSDVPPDMLLYYDYEMVQKVNCSLYFSALGRADFSVSSSFLNRQKILFNNAQTCLGISGFNLNKTQVAILGNMTCTLNSSYIQNSDPLIIEKLKNCGDLTDFQVSGIQTLLFSGNTNYGNLSTWNLQTLQQLGPLPLYLNQDFWNKFNFTEKKIFLPSFMSALRAKNTPVTKLQSLFTASKQNFRRRRDTGCTAGYITDTTIADQSFILNYTSTQFDLCLNITVLINNLAAITQIVLDPSMEMVILNKLNQVYLSGLGDSVLQLLGPTSRVANVSEIKSWNITSLDTLASLMNPVNGAWTSDQSNAVIMNYLRVPGHTLGLAEINAIMSDICSLNTSALNNITAENLRYANPIDLSNCTIDQKTALYNIANISFSSLHSNATEFFLLIRSFLGKHTYIHKFLYTAILTHSNKTSIRPA</sequence>
<reference evidence="8" key="1">
    <citation type="journal article" date="2014" name="Science">
        <title>Nonhuman genetics. Genomic basis for the convergent evolution of electric organs.</title>
        <authorList>
            <person name="Gallant J.R."/>
            <person name="Traeger L.L."/>
            <person name="Volkening J.D."/>
            <person name="Moffett H."/>
            <person name="Chen P.H."/>
            <person name="Novina C.D."/>
            <person name="Phillips G.N.Jr."/>
            <person name="Anand R."/>
            <person name="Wells G.B."/>
            <person name="Pinch M."/>
            <person name="Guth R."/>
            <person name="Unguez G.A."/>
            <person name="Albert J.S."/>
            <person name="Zakon H.H."/>
            <person name="Samanta M.P."/>
            <person name="Sussman M.R."/>
        </authorList>
    </citation>
    <scope>NUCLEOTIDE SEQUENCE [LARGE SCALE GENOMIC DNA]</scope>
</reference>
<evidence type="ECO:0008006" key="9">
    <source>
        <dbReference type="Google" id="ProtNLM"/>
    </source>
</evidence>
<protein>
    <recommendedName>
        <fullName evidence="9">Lipid-binding serum glycoprotein C-terminal domain-containing protein</fullName>
    </recommendedName>
</protein>
<evidence type="ECO:0000256" key="3">
    <source>
        <dbReference type="ARBA" id="ARBA00022729"/>
    </source>
</evidence>
<dbReference type="InterPro" id="IPR010335">
    <property type="entry name" value="Mesothelin"/>
</dbReference>
<dbReference type="Pfam" id="PF06060">
    <property type="entry name" value="Mesothelin"/>
    <property type="match status" value="1"/>
</dbReference>
<comment type="similarity">
    <text evidence="2">Belongs to the mesothelin family.</text>
</comment>
<evidence type="ECO:0000313" key="7">
    <source>
        <dbReference type="Ensembl" id="ENSEEEP00000034807.2"/>
    </source>
</evidence>
<dbReference type="AlphaFoldDB" id="A0A4W4GE12"/>
<keyword evidence="6" id="KW-0325">Glycoprotein</keyword>
<dbReference type="PANTHER" id="PTHR23412:SF6">
    <property type="entry name" value="MESOTHELIN"/>
    <property type="match status" value="1"/>
</dbReference>
<dbReference type="OMA" id="CRAFTHR"/>
<dbReference type="STRING" id="8005.ENSEEEP00000034807"/>
<keyword evidence="8" id="KW-1185">Reference proteome</keyword>
<evidence type="ECO:0000313" key="8">
    <source>
        <dbReference type="Proteomes" id="UP000314983"/>
    </source>
</evidence>
<reference evidence="7" key="4">
    <citation type="submission" date="2025-08" db="UniProtKB">
        <authorList>
            <consortium name="Ensembl"/>
        </authorList>
    </citation>
    <scope>IDENTIFICATION</scope>
</reference>
<name>A0A4W4GE12_ELEEL</name>
<keyword evidence="4" id="KW-0130">Cell adhesion</keyword>
<evidence type="ECO:0000256" key="4">
    <source>
        <dbReference type="ARBA" id="ARBA00022889"/>
    </source>
</evidence>
<evidence type="ECO:0000256" key="1">
    <source>
        <dbReference type="ARBA" id="ARBA00004370"/>
    </source>
</evidence>
<evidence type="ECO:0000256" key="6">
    <source>
        <dbReference type="ARBA" id="ARBA00023180"/>
    </source>
</evidence>
<dbReference type="Proteomes" id="UP000314983">
    <property type="component" value="Chromosome 16"/>
</dbReference>
<proteinExistence type="inferred from homology"/>
<dbReference type="GO" id="GO:0016020">
    <property type="term" value="C:membrane"/>
    <property type="evidence" value="ECO:0007669"/>
    <property type="project" value="UniProtKB-SubCell"/>
</dbReference>